<dbReference type="AlphaFoldDB" id="A0AA35VKL6"/>
<evidence type="ECO:0000313" key="3">
    <source>
        <dbReference type="Proteomes" id="UP001177003"/>
    </source>
</evidence>
<accession>A0AA35VKL6</accession>
<gene>
    <name evidence="2" type="ORF">LSALG_LOCUS8507</name>
</gene>
<dbReference type="InterPro" id="IPR003676">
    <property type="entry name" value="SAUR_fam"/>
</dbReference>
<comment type="similarity">
    <text evidence="1">Belongs to the ARG7 family.</text>
</comment>
<evidence type="ECO:0008006" key="4">
    <source>
        <dbReference type="Google" id="ProtNLM"/>
    </source>
</evidence>
<dbReference type="Pfam" id="PF02519">
    <property type="entry name" value="Auxin_inducible"/>
    <property type="match status" value="1"/>
</dbReference>
<sequence length="120" mass="14011">MQHFLLYRCQHVDQVMFEGDLEKEVLPGHFAVVAVKCEKPKRFVVELRCLTNPGFIRLLKEAGEEYGFKHEGAIVIPCEPHELQMIIQEMRDMLISTEFPRFQLISFIPPYDYDACTIAH</sequence>
<dbReference type="PANTHER" id="PTHR31374:SF264">
    <property type="entry name" value="AUXIN-RESPONSIVE PROTEIN SAUR36-LIKE"/>
    <property type="match status" value="1"/>
</dbReference>
<dbReference type="Proteomes" id="UP001177003">
    <property type="component" value="Chromosome 1"/>
</dbReference>
<name>A0AA35VKL6_LACSI</name>
<evidence type="ECO:0000313" key="2">
    <source>
        <dbReference type="EMBL" id="CAI9268060.1"/>
    </source>
</evidence>
<organism evidence="2 3">
    <name type="scientific">Lactuca saligna</name>
    <name type="common">Willowleaf lettuce</name>
    <dbReference type="NCBI Taxonomy" id="75948"/>
    <lineage>
        <taxon>Eukaryota</taxon>
        <taxon>Viridiplantae</taxon>
        <taxon>Streptophyta</taxon>
        <taxon>Embryophyta</taxon>
        <taxon>Tracheophyta</taxon>
        <taxon>Spermatophyta</taxon>
        <taxon>Magnoliopsida</taxon>
        <taxon>eudicotyledons</taxon>
        <taxon>Gunneridae</taxon>
        <taxon>Pentapetalae</taxon>
        <taxon>asterids</taxon>
        <taxon>campanulids</taxon>
        <taxon>Asterales</taxon>
        <taxon>Asteraceae</taxon>
        <taxon>Cichorioideae</taxon>
        <taxon>Cichorieae</taxon>
        <taxon>Lactucinae</taxon>
        <taxon>Lactuca</taxon>
    </lineage>
</organism>
<proteinExistence type="inferred from homology"/>
<dbReference type="EMBL" id="OX465077">
    <property type="protein sequence ID" value="CAI9268060.1"/>
    <property type="molecule type" value="Genomic_DNA"/>
</dbReference>
<dbReference type="PANTHER" id="PTHR31374">
    <property type="entry name" value="AUXIN-INDUCED PROTEIN-LIKE-RELATED"/>
    <property type="match status" value="1"/>
</dbReference>
<protein>
    <recommendedName>
        <fullName evidence="4">Auxin-responsive protein</fullName>
    </recommendedName>
</protein>
<reference evidence="2" key="1">
    <citation type="submission" date="2023-04" db="EMBL/GenBank/DDBJ databases">
        <authorList>
            <person name="Vijverberg K."/>
            <person name="Xiong W."/>
            <person name="Schranz E."/>
        </authorList>
    </citation>
    <scope>NUCLEOTIDE SEQUENCE</scope>
</reference>
<evidence type="ECO:0000256" key="1">
    <source>
        <dbReference type="ARBA" id="ARBA00006974"/>
    </source>
</evidence>
<dbReference type="GO" id="GO:0009733">
    <property type="term" value="P:response to auxin"/>
    <property type="evidence" value="ECO:0007669"/>
    <property type="project" value="InterPro"/>
</dbReference>
<keyword evidence="3" id="KW-1185">Reference proteome</keyword>